<dbReference type="Pfam" id="PF03618">
    <property type="entry name" value="Kinase-PPPase"/>
    <property type="match status" value="1"/>
</dbReference>
<accession>F9DNC4</accession>
<reference evidence="6 7" key="1">
    <citation type="submission" date="2011-04" db="EMBL/GenBank/DDBJ databases">
        <authorList>
            <person name="Muzny D."/>
            <person name="Qin X."/>
            <person name="Deng J."/>
            <person name="Jiang H."/>
            <person name="Liu Y."/>
            <person name="Qu J."/>
            <person name="Song X.-Z."/>
            <person name="Zhang L."/>
            <person name="Thornton R."/>
            <person name="Coyle M."/>
            <person name="Francisco L."/>
            <person name="Jackson L."/>
            <person name="Javaid M."/>
            <person name="Korchina V."/>
            <person name="Kovar C."/>
            <person name="Mata R."/>
            <person name="Mathew T."/>
            <person name="Ngo R."/>
            <person name="Nguyen L."/>
            <person name="Nguyen N."/>
            <person name="Okwuonu G."/>
            <person name="Ongeri F."/>
            <person name="Pham C."/>
            <person name="Simmons D."/>
            <person name="Wilczek-Boney K."/>
            <person name="Hale W."/>
            <person name="Jakkamsetti A."/>
            <person name="Pham P."/>
            <person name="Ruth R."/>
            <person name="San Lucas F."/>
            <person name="Warren J."/>
            <person name="Zhang J."/>
            <person name="Zhao Z."/>
            <person name="Zhou C."/>
            <person name="Zhu D."/>
            <person name="Lee S."/>
            <person name="Bess C."/>
            <person name="Blankenburg K."/>
            <person name="Forbes L."/>
            <person name="Fu Q."/>
            <person name="Gubbala S."/>
            <person name="Hirani K."/>
            <person name="Jayaseelan J.C."/>
            <person name="Lara F."/>
            <person name="Munidasa M."/>
            <person name="Palculict T."/>
            <person name="Patil S."/>
            <person name="Pu L.-L."/>
            <person name="Saada N."/>
            <person name="Tang L."/>
            <person name="Weissenberger G."/>
            <person name="Zhu Y."/>
            <person name="Hemphill L."/>
            <person name="Shang Y."/>
            <person name="Youmans B."/>
            <person name="Ayvaz T."/>
            <person name="Ross M."/>
            <person name="Santibanez J."/>
            <person name="Aqrawi P."/>
            <person name="Gross S."/>
            <person name="Joshi V."/>
            <person name="Fowler G."/>
            <person name="Nazareth L."/>
            <person name="Reid J."/>
            <person name="Worley K."/>
            <person name="Petrosino J."/>
            <person name="Highlander S."/>
            <person name="Gibbs R."/>
        </authorList>
    </citation>
    <scope>NUCLEOTIDE SEQUENCE [LARGE SCALE GENOMIC DNA]</scope>
    <source>
        <strain evidence="6 7">2681</strain>
    </source>
</reference>
<evidence type="ECO:0000256" key="5">
    <source>
        <dbReference type="HAMAP-Rule" id="MF_00921"/>
    </source>
</evidence>
<dbReference type="PANTHER" id="PTHR31756">
    <property type="entry name" value="PYRUVATE, PHOSPHATE DIKINASE REGULATORY PROTEIN 1, CHLOROPLASTIC"/>
    <property type="match status" value="1"/>
</dbReference>
<dbReference type="PANTHER" id="PTHR31756:SF3">
    <property type="entry name" value="PYRUVATE, PHOSPHATE DIKINASE REGULATORY PROTEIN 1, CHLOROPLASTIC"/>
    <property type="match status" value="1"/>
</dbReference>
<evidence type="ECO:0000313" key="6">
    <source>
        <dbReference type="EMBL" id="EGQ27680.1"/>
    </source>
</evidence>
<dbReference type="InterPro" id="IPR026565">
    <property type="entry name" value="PPDK_reg"/>
</dbReference>
<dbReference type="GO" id="GO:0043531">
    <property type="term" value="F:ADP binding"/>
    <property type="evidence" value="ECO:0007669"/>
    <property type="project" value="UniProtKB-UniRule"/>
</dbReference>
<evidence type="ECO:0000256" key="2">
    <source>
        <dbReference type="ARBA" id="ARBA00022679"/>
    </source>
</evidence>
<organism evidence="6 7">
    <name type="scientific">Sporosarcina newyorkensis 2681</name>
    <dbReference type="NCBI Taxonomy" id="1027292"/>
    <lineage>
        <taxon>Bacteria</taxon>
        <taxon>Bacillati</taxon>
        <taxon>Bacillota</taxon>
        <taxon>Bacilli</taxon>
        <taxon>Bacillales</taxon>
        <taxon>Caryophanaceae</taxon>
        <taxon>Sporosarcina</taxon>
    </lineage>
</organism>
<comment type="function">
    <text evidence="5">Bifunctional serine/threonine kinase and phosphorylase involved in the regulation of the pyruvate, phosphate dikinase (PPDK) by catalyzing its phosphorylation/dephosphorylation.</text>
</comment>
<dbReference type="Proteomes" id="UP000005316">
    <property type="component" value="Unassembled WGS sequence"/>
</dbReference>
<comment type="catalytic activity">
    <reaction evidence="5">
        <text>N(tele)-phospho-L-histidyl/O-phospho-L-threonyl-[pyruvate, phosphate dikinase] + phosphate + H(+) = N(tele)-phospho-L-histidyl/L-threonyl-[pyruvate, phosphate dikinase] + diphosphate</text>
        <dbReference type="Rhea" id="RHEA:43696"/>
        <dbReference type="Rhea" id="RHEA-COMP:10650"/>
        <dbReference type="Rhea" id="RHEA-COMP:10651"/>
        <dbReference type="ChEBI" id="CHEBI:15378"/>
        <dbReference type="ChEBI" id="CHEBI:30013"/>
        <dbReference type="ChEBI" id="CHEBI:33019"/>
        <dbReference type="ChEBI" id="CHEBI:43474"/>
        <dbReference type="ChEBI" id="CHEBI:61977"/>
        <dbReference type="ChEBI" id="CHEBI:83586"/>
        <dbReference type="EC" id="2.7.4.27"/>
    </reaction>
</comment>
<dbReference type="eggNOG" id="COG1806">
    <property type="taxonomic scope" value="Bacteria"/>
</dbReference>
<dbReference type="HOGENOM" id="CLU_046206_2_1_9"/>
<comment type="caution">
    <text evidence="6">The sequence shown here is derived from an EMBL/GenBank/DDBJ whole genome shotgun (WGS) entry which is preliminary data.</text>
</comment>
<dbReference type="InterPro" id="IPR005177">
    <property type="entry name" value="Kinase-pyrophosphorylase"/>
</dbReference>
<dbReference type="HAMAP" id="MF_00921">
    <property type="entry name" value="PDRP"/>
    <property type="match status" value="1"/>
</dbReference>
<evidence type="ECO:0000256" key="3">
    <source>
        <dbReference type="ARBA" id="ARBA00022741"/>
    </source>
</evidence>
<dbReference type="EMBL" id="AFPZ01000010">
    <property type="protein sequence ID" value="EGQ27680.1"/>
    <property type="molecule type" value="Genomic_DNA"/>
</dbReference>
<dbReference type="EC" id="2.7.11.32" evidence="5"/>
<sequence>MRSDGMPNFTLFIVSDSVGETAGLVTKAAASQFRHDLESVSIKRFSYIEENSQLEEIVFLAKQQQALIVFTLVKESMRDHLRILCEELDVKSVDLLGPLIDEIGNQLGLEPFEEPGLVRQLDAHYFKKIEAIEFAVKYDDGRDMRGVLEADIVLLGVSRTSKTPLSQFLANKGYKVANVPLVPEVDPPAEIFSIDPTKCFGLYISVNQLNSIRKARLETLGLKDDANYAKIARIQQEIDYFNEITTKVGCEVIDVTNRAVEETANTILKTFTARKAN</sequence>
<dbReference type="GO" id="GO:0016776">
    <property type="term" value="F:phosphotransferase activity, phosphate group as acceptor"/>
    <property type="evidence" value="ECO:0007669"/>
    <property type="project" value="UniProtKB-UniRule"/>
</dbReference>
<keyword evidence="3 5" id="KW-0547">Nucleotide-binding</keyword>
<dbReference type="STRING" id="759851.SAMN04244570_0648"/>
<comment type="similarity">
    <text evidence="5">Belongs to the pyruvate, phosphate/water dikinase regulatory protein family. PDRP subfamily.</text>
</comment>
<proteinExistence type="inferred from homology"/>
<dbReference type="EC" id="2.7.4.27" evidence="5"/>
<evidence type="ECO:0000256" key="1">
    <source>
        <dbReference type="ARBA" id="ARBA00022527"/>
    </source>
</evidence>
<comment type="catalytic activity">
    <reaction evidence="5">
        <text>N(tele)-phospho-L-histidyl/L-threonyl-[pyruvate, phosphate dikinase] + ADP = N(tele)-phospho-L-histidyl/O-phospho-L-threonyl-[pyruvate, phosphate dikinase] + AMP + H(+)</text>
        <dbReference type="Rhea" id="RHEA:43692"/>
        <dbReference type="Rhea" id="RHEA-COMP:10650"/>
        <dbReference type="Rhea" id="RHEA-COMP:10651"/>
        <dbReference type="ChEBI" id="CHEBI:15378"/>
        <dbReference type="ChEBI" id="CHEBI:30013"/>
        <dbReference type="ChEBI" id="CHEBI:61977"/>
        <dbReference type="ChEBI" id="CHEBI:83586"/>
        <dbReference type="ChEBI" id="CHEBI:456215"/>
        <dbReference type="ChEBI" id="CHEBI:456216"/>
        <dbReference type="EC" id="2.7.11.32"/>
    </reaction>
</comment>
<gene>
    <name evidence="6" type="ORF">HMPREF9372_0304</name>
</gene>
<dbReference type="AlphaFoldDB" id="F9DNC4"/>
<feature type="binding site" evidence="5">
    <location>
        <begin position="156"/>
        <end position="163"/>
    </location>
    <ligand>
        <name>ADP</name>
        <dbReference type="ChEBI" id="CHEBI:456216"/>
    </ligand>
</feature>
<keyword evidence="1 5" id="KW-0723">Serine/threonine-protein kinase</keyword>
<dbReference type="NCBIfam" id="NF003742">
    <property type="entry name" value="PRK05339.1"/>
    <property type="match status" value="1"/>
</dbReference>
<evidence type="ECO:0000313" key="7">
    <source>
        <dbReference type="Proteomes" id="UP000005316"/>
    </source>
</evidence>
<name>F9DNC4_9BACL</name>
<protein>
    <recommendedName>
        <fullName evidence="5">Putative pyruvate, phosphate dikinase regulatory protein</fullName>
        <shortName evidence="5">PPDK regulatory protein</shortName>
        <ecNumber evidence="5">2.7.11.32</ecNumber>
        <ecNumber evidence="5">2.7.4.27</ecNumber>
    </recommendedName>
</protein>
<dbReference type="GO" id="GO:0005524">
    <property type="term" value="F:ATP binding"/>
    <property type="evidence" value="ECO:0007669"/>
    <property type="project" value="InterPro"/>
</dbReference>
<keyword evidence="4 5" id="KW-0418">Kinase</keyword>
<dbReference type="GO" id="GO:0004674">
    <property type="term" value="F:protein serine/threonine kinase activity"/>
    <property type="evidence" value="ECO:0007669"/>
    <property type="project" value="UniProtKB-UniRule"/>
</dbReference>
<keyword evidence="2 5" id="KW-0808">Transferase</keyword>
<evidence type="ECO:0000256" key="4">
    <source>
        <dbReference type="ARBA" id="ARBA00022777"/>
    </source>
</evidence>